<dbReference type="SUPFAM" id="SSF51735">
    <property type="entry name" value="NAD(P)-binding Rossmann-fold domains"/>
    <property type="match status" value="1"/>
</dbReference>
<reference evidence="1 2" key="1">
    <citation type="journal article" date="2019" name="Nat. Med.">
        <title>A library of human gut bacterial isolates paired with longitudinal multiomics data enables mechanistic microbiome research.</title>
        <authorList>
            <person name="Poyet M."/>
            <person name="Groussin M."/>
            <person name="Gibbons S.M."/>
            <person name="Avila-Pacheco J."/>
            <person name="Jiang X."/>
            <person name="Kearney S.M."/>
            <person name="Perrotta A.R."/>
            <person name="Berdy B."/>
            <person name="Zhao S."/>
            <person name="Lieberman T.D."/>
            <person name="Swanson P.K."/>
            <person name="Smith M."/>
            <person name="Roesemann S."/>
            <person name="Alexander J.E."/>
            <person name="Rich S.A."/>
            <person name="Livny J."/>
            <person name="Vlamakis H."/>
            <person name="Clish C."/>
            <person name="Bullock K."/>
            <person name="Deik A."/>
            <person name="Scott J."/>
            <person name="Pierce K.A."/>
            <person name="Xavier R.J."/>
            <person name="Alm E.J."/>
        </authorList>
    </citation>
    <scope>NUCLEOTIDE SEQUENCE [LARGE SCALE GENOMIC DNA]</scope>
    <source>
        <strain evidence="1 2">BIOML-A32</strain>
    </source>
</reference>
<dbReference type="RefSeq" id="WP_035447967.1">
    <property type="nucleotide sequence ID" value="NZ_CP103079.1"/>
</dbReference>
<accession>A0A7K0HHK2</accession>
<dbReference type="EMBL" id="WKMC01000002">
    <property type="protein sequence ID" value="MRZ49483.1"/>
    <property type="molecule type" value="Genomic_DNA"/>
</dbReference>
<evidence type="ECO:0000313" key="2">
    <source>
        <dbReference type="Proteomes" id="UP000441358"/>
    </source>
</evidence>
<organism evidence="1 2">
    <name type="scientific">Parabacteroides distasonis</name>
    <dbReference type="NCBI Taxonomy" id="823"/>
    <lineage>
        <taxon>Bacteria</taxon>
        <taxon>Pseudomonadati</taxon>
        <taxon>Bacteroidota</taxon>
        <taxon>Bacteroidia</taxon>
        <taxon>Bacteroidales</taxon>
        <taxon>Tannerellaceae</taxon>
        <taxon>Parabacteroides</taxon>
    </lineage>
</organism>
<name>A0A7K0HHK2_PARDI</name>
<dbReference type="AlphaFoldDB" id="A0A7K0HHK2"/>
<dbReference type="Proteomes" id="UP000441358">
    <property type="component" value="Unassembled WGS sequence"/>
</dbReference>
<protein>
    <submittedName>
        <fullName evidence="1">Uncharacterized protein</fullName>
    </submittedName>
</protein>
<comment type="caution">
    <text evidence="1">The sequence shown here is derived from an EMBL/GenBank/DDBJ whole genome shotgun (WGS) entry which is preliminary data.</text>
</comment>
<proteinExistence type="predicted"/>
<dbReference type="Gene3D" id="3.40.50.720">
    <property type="entry name" value="NAD(P)-binding Rossmann-like Domain"/>
    <property type="match status" value="1"/>
</dbReference>
<dbReference type="Gene3D" id="3.90.180.10">
    <property type="entry name" value="Medium-chain alcohol dehydrogenases, catalytic domain"/>
    <property type="match status" value="1"/>
</dbReference>
<gene>
    <name evidence="1" type="ORF">GKD66_04345</name>
</gene>
<sequence>MAGSIGRNVGVIGTGTFGILHSIVLKQLGYNVILFGLERIYNQPICRMIDTYINIDDYAEGSMRPQIDAFFCTQYGEKGLVYASNMIERGGTIVLFQSIANEPVVSIDYNKVHYKEIKIHGSIAHTKRNFQDAVSFVSRHNDLYKILSLKIYSKKEHLAAFQESITHKFNRVAISFG</sequence>
<evidence type="ECO:0000313" key="1">
    <source>
        <dbReference type="EMBL" id="MRZ49483.1"/>
    </source>
</evidence>
<dbReference type="InterPro" id="IPR036291">
    <property type="entry name" value="NAD(P)-bd_dom_sf"/>
</dbReference>